<feature type="chain" id="PRO_5010262392" evidence="2">
    <location>
        <begin position="24"/>
        <end position="252"/>
    </location>
</feature>
<keyword evidence="2" id="KW-0732">Signal</keyword>
<dbReference type="AlphaFoldDB" id="A0A1S2LAQ1"/>
<evidence type="ECO:0000313" key="4">
    <source>
        <dbReference type="Proteomes" id="UP000180098"/>
    </source>
</evidence>
<dbReference type="RefSeq" id="WP_071314451.1">
    <property type="nucleotide sequence ID" value="NZ_MLQQ01000044.1"/>
</dbReference>
<organism evidence="3 4">
    <name type="scientific">Anaerobacillus arseniciselenatis</name>
    <dbReference type="NCBI Taxonomy" id="85682"/>
    <lineage>
        <taxon>Bacteria</taxon>
        <taxon>Bacillati</taxon>
        <taxon>Bacillota</taxon>
        <taxon>Bacilli</taxon>
        <taxon>Bacillales</taxon>
        <taxon>Bacillaceae</taxon>
        <taxon>Anaerobacillus</taxon>
    </lineage>
</organism>
<dbReference type="EMBL" id="MLQQ01000044">
    <property type="protein sequence ID" value="OIJ09426.1"/>
    <property type="molecule type" value="Genomic_DNA"/>
</dbReference>
<reference evidence="3 4" key="1">
    <citation type="submission" date="2016-10" db="EMBL/GenBank/DDBJ databases">
        <title>Draft genome sequences of four alkaliphilic bacteria belonging to the Anaerobacillus genus.</title>
        <authorList>
            <person name="Bassil N.M."/>
            <person name="Lloyd J.R."/>
        </authorList>
    </citation>
    <scope>NUCLEOTIDE SEQUENCE [LARGE SCALE GENOMIC DNA]</scope>
    <source>
        <strain evidence="3 4">DSM 15340</strain>
    </source>
</reference>
<sequence length="252" mass="28527">MKKIISLLLTCLLFISMSLSIQAQTTEEHQSKRYIIKGDVIVDTDTDKKYGSPHKFDEDGKKVKASLEEFRDVLNEKDKTDKAKEKEEKEKKEKKDEEINSINEFGLVSPMINIQKSYEETSSTTYWGDSFHISAWLSCPSGGTDCTIESSVGWSVSEEFGVNVESGWKDYIKAGVSFSWNTTVTRGTVYTIPLEPGKAGRIRFMPLSNVTYGNYLETMDGIVIYDESIRAQSPASVPMTGEPDGWYYVEYY</sequence>
<protein>
    <submittedName>
        <fullName evidence="3">Uncharacterized protein</fullName>
    </submittedName>
</protein>
<feature type="signal peptide" evidence="2">
    <location>
        <begin position="1"/>
        <end position="23"/>
    </location>
</feature>
<evidence type="ECO:0000313" key="3">
    <source>
        <dbReference type="EMBL" id="OIJ09426.1"/>
    </source>
</evidence>
<gene>
    <name evidence="3" type="ORF">BKP35_16360</name>
</gene>
<proteinExistence type="predicted"/>
<feature type="region of interest" description="Disordered" evidence="1">
    <location>
        <begin position="78"/>
        <end position="97"/>
    </location>
</feature>
<evidence type="ECO:0000256" key="2">
    <source>
        <dbReference type="SAM" id="SignalP"/>
    </source>
</evidence>
<keyword evidence="4" id="KW-1185">Reference proteome</keyword>
<comment type="caution">
    <text evidence="3">The sequence shown here is derived from an EMBL/GenBank/DDBJ whole genome shotgun (WGS) entry which is preliminary data.</text>
</comment>
<dbReference type="Proteomes" id="UP000180098">
    <property type="component" value="Unassembled WGS sequence"/>
</dbReference>
<dbReference type="OrthoDB" id="2590429at2"/>
<accession>A0A1S2LAQ1</accession>
<name>A0A1S2LAQ1_9BACI</name>
<evidence type="ECO:0000256" key="1">
    <source>
        <dbReference type="SAM" id="MobiDB-lite"/>
    </source>
</evidence>